<dbReference type="GO" id="GO:0009083">
    <property type="term" value="P:branched-chain amino acid catabolic process"/>
    <property type="evidence" value="ECO:0007669"/>
    <property type="project" value="UniProtKB-KW"/>
</dbReference>
<dbReference type="PANTHER" id="PTHR22981">
    <property type="entry name" value="3-HYDROXYISOBUTYRATE DEHYDROGENASE-RELATED"/>
    <property type="match status" value="1"/>
</dbReference>
<evidence type="ECO:0000256" key="2">
    <source>
        <dbReference type="ARBA" id="ARBA00006013"/>
    </source>
</evidence>
<dbReference type="Gene3D" id="3.40.50.720">
    <property type="entry name" value="NAD(P)-binding Rossmann-like Domain"/>
    <property type="match status" value="1"/>
</dbReference>
<dbReference type="InterPro" id="IPR008927">
    <property type="entry name" value="6-PGluconate_DH-like_C_sf"/>
</dbReference>
<comment type="caution">
    <text evidence="11">The sequence shown here is derived from an EMBL/GenBank/DDBJ whole genome shotgun (WGS) entry which is preliminary data.</text>
</comment>
<evidence type="ECO:0000256" key="3">
    <source>
        <dbReference type="ARBA" id="ARBA00012991"/>
    </source>
</evidence>
<evidence type="ECO:0000259" key="10">
    <source>
        <dbReference type="Pfam" id="PF14833"/>
    </source>
</evidence>
<dbReference type="GO" id="GO:0008442">
    <property type="term" value="F:3-hydroxyisobutyrate dehydrogenase activity"/>
    <property type="evidence" value="ECO:0007669"/>
    <property type="project" value="UniProtKB-EC"/>
</dbReference>
<organism evidence="11 12">
    <name type="scientific">Friedmanniomyces endolithicus</name>
    <dbReference type="NCBI Taxonomy" id="329885"/>
    <lineage>
        <taxon>Eukaryota</taxon>
        <taxon>Fungi</taxon>
        <taxon>Dikarya</taxon>
        <taxon>Ascomycota</taxon>
        <taxon>Pezizomycotina</taxon>
        <taxon>Dothideomycetes</taxon>
        <taxon>Dothideomycetidae</taxon>
        <taxon>Mycosphaerellales</taxon>
        <taxon>Teratosphaeriaceae</taxon>
        <taxon>Friedmanniomyces</taxon>
    </lineage>
</organism>
<feature type="domain" description="3-hydroxyisobutyrate dehydrogenase-like NAD-binding" evidence="10">
    <location>
        <begin position="186"/>
        <end position="303"/>
    </location>
</feature>
<name>A0A4U0VK86_9PEZI</name>
<keyword evidence="4" id="KW-0101">Branched-chain amino acid catabolism</keyword>
<evidence type="ECO:0000256" key="6">
    <source>
        <dbReference type="ARBA" id="ARBA00023027"/>
    </source>
</evidence>
<comment type="similarity">
    <text evidence="2">Belongs to the HIBADH-related family. 3-hydroxyisobutyrate dehydrogenase subfamily.</text>
</comment>
<keyword evidence="5" id="KW-0560">Oxidoreductase</keyword>
<dbReference type="STRING" id="329885.A0A4U0VK86"/>
<sequence>MPPPSSTPQTNNDTTSPVRTVGYIGLGNAGYSMASNLPKSGYHLIVHDNDSAKTSRAASEWPNTTASQGDPSAFAPCDLLITMLPQGKIVREVLLGADGIAKHLRKGTVVVDTSSSSPFDTIALGDDLAELGLQLVDAPITQTYMHATDAGESTLLVGASSPAAFEAARPVLGCMARYIFSMGKLGNGHAMKTLNNYIMASSICALSDSLVAGQKYGLDPQTMIEALNVGTGVCFPTLDTFRRDGITGRYDSGFGLGLLVKDLGIAREFMEYNKFETELPALAERYLGDALKEVERGADHTKCLVGWEKRAGVTLKKTGKVEDIAKEDFDHRLKGLNRPA</sequence>
<evidence type="ECO:0000313" key="12">
    <source>
        <dbReference type="Proteomes" id="UP000310066"/>
    </source>
</evidence>
<dbReference type="PIRSF" id="PIRSF000103">
    <property type="entry name" value="HIBADH"/>
    <property type="match status" value="1"/>
</dbReference>
<dbReference type="EC" id="1.1.1.31" evidence="3"/>
<dbReference type="EMBL" id="NAJP01000001">
    <property type="protein sequence ID" value="TKA49628.1"/>
    <property type="molecule type" value="Genomic_DNA"/>
</dbReference>
<dbReference type="InterPro" id="IPR036291">
    <property type="entry name" value="NAD(P)-bd_dom_sf"/>
</dbReference>
<dbReference type="PANTHER" id="PTHR22981:SF7">
    <property type="entry name" value="3-HYDROXYISOBUTYRATE DEHYDROGENASE, MITOCHONDRIAL"/>
    <property type="match status" value="1"/>
</dbReference>
<accession>A0A4U0VK86</accession>
<dbReference type="SUPFAM" id="SSF51735">
    <property type="entry name" value="NAD(P)-binding Rossmann-fold domains"/>
    <property type="match status" value="1"/>
</dbReference>
<dbReference type="OrthoDB" id="21615at2759"/>
<gene>
    <name evidence="11" type="ORF">B0A54_00296</name>
</gene>
<dbReference type="InterPro" id="IPR015815">
    <property type="entry name" value="HIBADH-related"/>
</dbReference>
<evidence type="ECO:0000256" key="8">
    <source>
        <dbReference type="PIRSR" id="PIRSR000103-1"/>
    </source>
</evidence>
<evidence type="ECO:0000259" key="9">
    <source>
        <dbReference type="Pfam" id="PF03446"/>
    </source>
</evidence>
<dbReference type="Pfam" id="PF14833">
    <property type="entry name" value="NAD_binding_11"/>
    <property type="match status" value="1"/>
</dbReference>
<evidence type="ECO:0000256" key="5">
    <source>
        <dbReference type="ARBA" id="ARBA00023002"/>
    </source>
</evidence>
<protein>
    <recommendedName>
        <fullName evidence="3">3-hydroxyisobutyrate dehydrogenase</fullName>
        <ecNumber evidence="3">1.1.1.31</ecNumber>
    </recommendedName>
</protein>
<dbReference type="InterPro" id="IPR029154">
    <property type="entry name" value="HIBADH-like_NADP-bd"/>
</dbReference>
<feature type="domain" description="6-phosphogluconate dehydrogenase NADP-binding" evidence="9">
    <location>
        <begin position="20"/>
        <end position="183"/>
    </location>
</feature>
<evidence type="ECO:0000256" key="7">
    <source>
        <dbReference type="ARBA" id="ARBA00049197"/>
    </source>
</evidence>
<evidence type="ECO:0000256" key="4">
    <source>
        <dbReference type="ARBA" id="ARBA00022456"/>
    </source>
</evidence>
<evidence type="ECO:0000256" key="1">
    <source>
        <dbReference type="ARBA" id="ARBA00005109"/>
    </source>
</evidence>
<proteinExistence type="inferred from homology"/>
<dbReference type="GO" id="GO:0051287">
    <property type="term" value="F:NAD binding"/>
    <property type="evidence" value="ECO:0007669"/>
    <property type="project" value="InterPro"/>
</dbReference>
<dbReference type="SUPFAM" id="SSF48179">
    <property type="entry name" value="6-phosphogluconate dehydrogenase C-terminal domain-like"/>
    <property type="match status" value="1"/>
</dbReference>
<dbReference type="InterPro" id="IPR006115">
    <property type="entry name" value="6PGDH_NADP-bd"/>
</dbReference>
<dbReference type="GO" id="GO:0050661">
    <property type="term" value="F:NADP binding"/>
    <property type="evidence" value="ECO:0007669"/>
    <property type="project" value="InterPro"/>
</dbReference>
<dbReference type="InterPro" id="IPR013328">
    <property type="entry name" value="6PGD_dom2"/>
</dbReference>
<reference evidence="11 12" key="1">
    <citation type="submission" date="2017-03" db="EMBL/GenBank/DDBJ databases">
        <title>Genomes of endolithic fungi from Antarctica.</title>
        <authorList>
            <person name="Coleine C."/>
            <person name="Masonjones S."/>
            <person name="Stajich J.E."/>
        </authorList>
    </citation>
    <scope>NUCLEOTIDE SEQUENCE [LARGE SCALE GENOMIC DNA]</scope>
    <source>
        <strain evidence="11 12">CCFEE 5311</strain>
    </source>
</reference>
<dbReference type="Pfam" id="PF03446">
    <property type="entry name" value="NAD_binding_2"/>
    <property type="match status" value="1"/>
</dbReference>
<comment type="catalytic activity">
    <reaction evidence="7">
        <text>3-hydroxy-2-methylpropanoate + NAD(+) = 2-methyl-3-oxopropanoate + NADH + H(+)</text>
        <dbReference type="Rhea" id="RHEA:17681"/>
        <dbReference type="ChEBI" id="CHEBI:11805"/>
        <dbReference type="ChEBI" id="CHEBI:15378"/>
        <dbReference type="ChEBI" id="CHEBI:57540"/>
        <dbReference type="ChEBI" id="CHEBI:57700"/>
        <dbReference type="ChEBI" id="CHEBI:57945"/>
        <dbReference type="EC" id="1.1.1.31"/>
    </reaction>
</comment>
<comment type="pathway">
    <text evidence="1">Amino-acid degradation; L-valine degradation.</text>
</comment>
<dbReference type="AlphaFoldDB" id="A0A4U0VK86"/>
<evidence type="ECO:0000313" key="11">
    <source>
        <dbReference type="EMBL" id="TKA49628.1"/>
    </source>
</evidence>
<feature type="active site" evidence="8">
    <location>
        <position position="192"/>
    </location>
</feature>
<dbReference type="Proteomes" id="UP000310066">
    <property type="component" value="Unassembled WGS sequence"/>
</dbReference>
<keyword evidence="6" id="KW-0520">NAD</keyword>
<dbReference type="Gene3D" id="1.10.1040.10">
    <property type="entry name" value="N-(1-d-carboxylethyl)-l-norvaline Dehydrogenase, domain 2"/>
    <property type="match status" value="1"/>
</dbReference>